<feature type="compositionally biased region" description="Polar residues" evidence="10">
    <location>
        <begin position="733"/>
        <end position="748"/>
    </location>
</feature>
<dbReference type="InterPro" id="IPR009057">
    <property type="entry name" value="Homeodomain-like_sf"/>
</dbReference>
<keyword evidence="5" id="KW-0238">DNA-binding</keyword>
<dbReference type="Pfam" id="PF16495">
    <property type="entry name" value="SWIRM-assoc_1"/>
    <property type="match status" value="1"/>
</dbReference>
<evidence type="ECO:0000256" key="7">
    <source>
        <dbReference type="ARBA" id="ARBA00023242"/>
    </source>
</evidence>
<feature type="domain" description="Myb-like" evidence="11">
    <location>
        <begin position="383"/>
        <end position="433"/>
    </location>
</feature>
<dbReference type="InterPro" id="IPR043145">
    <property type="entry name" value="Znf_ZZ_sf"/>
</dbReference>
<evidence type="ECO:0000259" key="13">
    <source>
        <dbReference type="PROSITE" id="PS50934"/>
    </source>
</evidence>
<dbReference type="PROSITE" id="PS50090">
    <property type="entry name" value="MYB_LIKE"/>
    <property type="match status" value="1"/>
</dbReference>
<evidence type="ECO:0000259" key="12">
    <source>
        <dbReference type="PROSITE" id="PS50135"/>
    </source>
</evidence>
<dbReference type="GO" id="GO:0005634">
    <property type="term" value="C:nucleus"/>
    <property type="evidence" value="ECO:0007669"/>
    <property type="project" value="UniProtKB-ARBA"/>
</dbReference>
<dbReference type="SMART" id="SM00291">
    <property type="entry name" value="ZnF_ZZ"/>
    <property type="match status" value="1"/>
</dbReference>
<dbReference type="Gene3D" id="3.30.60.90">
    <property type="match status" value="1"/>
</dbReference>
<dbReference type="SUPFAM" id="SSF46689">
    <property type="entry name" value="Homeodomain-like"/>
    <property type="match status" value="2"/>
</dbReference>
<keyword evidence="2 8" id="KW-0863">Zinc-finger</keyword>
<dbReference type="Gene3D" id="1.10.10.60">
    <property type="entry name" value="Homeodomain-like"/>
    <property type="match status" value="1"/>
</dbReference>
<dbReference type="PROSITE" id="PS51294">
    <property type="entry name" value="HTH_MYB"/>
    <property type="match status" value="1"/>
</dbReference>
<keyword evidence="7" id="KW-0539">Nucleus</keyword>
<feature type="region of interest" description="Disordered" evidence="10">
    <location>
        <begin position="444"/>
        <end position="526"/>
    </location>
</feature>
<dbReference type="InterPro" id="IPR036388">
    <property type="entry name" value="WH-like_DNA-bd_sf"/>
</dbReference>
<dbReference type="SUPFAM" id="SSF57850">
    <property type="entry name" value="RING/U-box"/>
    <property type="match status" value="1"/>
</dbReference>
<keyword evidence="17" id="KW-1185">Reference proteome</keyword>
<feature type="compositionally biased region" description="Basic and acidic residues" evidence="10">
    <location>
        <begin position="694"/>
        <end position="711"/>
    </location>
</feature>
<keyword evidence="9" id="KW-0175">Coiled coil</keyword>
<evidence type="ECO:0000256" key="5">
    <source>
        <dbReference type="ARBA" id="ARBA00023125"/>
    </source>
</evidence>
<dbReference type="InterPro" id="IPR032451">
    <property type="entry name" value="SMARCC_C"/>
</dbReference>
<comment type="caution">
    <text evidence="16">The sequence shown here is derived from an EMBL/GenBank/DDBJ whole genome shotgun (WGS) entry which is preliminary data.</text>
</comment>
<dbReference type="FunFam" id="1.10.10.60:FF:000014">
    <property type="entry name" value="SWI/SNF complex subunit SMARCC2 isoform C"/>
    <property type="match status" value="1"/>
</dbReference>
<evidence type="ECO:0000259" key="11">
    <source>
        <dbReference type="PROSITE" id="PS50090"/>
    </source>
</evidence>
<evidence type="ECO:0000256" key="2">
    <source>
        <dbReference type="ARBA" id="ARBA00022771"/>
    </source>
</evidence>
<dbReference type="PANTHER" id="PTHR12802:SF41">
    <property type="entry name" value="BRAHMA ASSOCIATED PROTEIN 155 KDA"/>
    <property type="match status" value="1"/>
</dbReference>
<feature type="domain" description="ZZ-type" evidence="12">
    <location>
        <begin position="329"/>
        <end position="383"/>
    </location>
</feature>
<evidence type="ECO:0000313" key="17">
    <source>
        <dbReference type="Proteomes" id="UP000623129"/>
    </source>
</evidence>
<dbReference type="InterPro" id="IPR017930">
    <property type="entry name" value="Myb_dom"/>
</dbReference>
<evidence type="ECO:0000256" key="10">
    <source>
        <dbReference type="SAM" id="MobiDB-lite"/>
    </source>
</evidence>
<dbReference type="OrthoDB" id="118550at2759"/>
<evidence type="ECO:0000256" key="4">
    <source>
        <dbReference type="ARBA" id="ARBA00023015"/>
    </source>
</evidence>
<feature type="coiled-coil region" evidence="9">
    <location>
        <begin position="807"/>
        <end position="834"/>
    </location>
</feature>
<protein>
    <submittedName>
        <fullName evidence="16">SWI/SNF complex subunit SWI3D isoform X3</fullName>
    </submittedName>
</protein>
<proteinExistence type="predicted"/>
<dbReference type="Pfam" id="PF00249">
    <property type="entry name" value="Myb_DNA-binding"/>
    <property type="match status" value="1"/>
</dbReference>
<dbReference type="AlphaFoldDB" id="A0A833QK66"/>
<feature type="region of interest" description="Disordered" evidence="10">
    <location>
        <begin position="618"/>
        <end position="753"/>
    </location>
</feature>
<dbReference type="PROSITE" id="PS50934">
    <property type="entry name" value="SWIRM"/>
    <property type="match status" value="1"/>
</dbReference>
<gene>
    <name evidence="16" type="ORF">FCM35_KLT15205</name>
</gene>
<dbReference type="CDD" id="cd02336">
    <property type="entry name" value="ZZ_RSC8"/>
    <property type="match status" value="1"/>
</dbReference>
<evidence type="ECO:0000259" key="15">
    <source>
        <dbReference type="PROSITE" id="PS51294"/>
    </source>
</evidence>
<feature type="compositionally biased region" description="Low complexity" evidence="10">
    <location>
        <begin position="33"/>
        <end position="46"/>
    </location>
</feature>
<feature type="domain" description="HTH myb-type" evidence="15">
    <location>
        <begin position="383"/>
        <end position="437"/>
    </location>
</feature>
<evidence type="ECO:0000259" key="14">
    <source>
        <dbReference type="PROSITE" id="PS51293"/>
    </source>
</evidence>
<dbReference type="PROSITE" id="PS51293">
    <property type="entry name" value="SANT"/>
    <property type="match status" value="1"/>
</dbReference>
<feature type="compositionally biased region" description="Basic and acidic residues" evidence="10">
    <location>
        <begin position="677"/>
        <end position="686"/>
    </location>
</feature>
<dbReference type="Pfam" id="PF00569">
    <property type="entry name" value="ZZ"/>
    <property type="match status" value="1"/>
</dbReference>
<keyword evidence="1" id="KW-0479">Metal-binding</keyword>
<dbReference type="PROSITE" id="PS50135">
    <property type="entry name" value="ZF_ZZ_2"/>
    <property type="match status" value="1"/>
</dbReference>
<feature type="region of interest" description="Disordered" evidence="10">
    <location>
        <begin position="1"/>
        <end position="94"/>
    </location>
</feature>
<evidence type="ECO:0000256" key="8">
    <source>
        <dbReference type="PROSITE-ProRule" id="PRU00228"/>
    </source>
</evidence>
<keyword evidence="6" id="KW-0804">Transcription</keyword>
<dbReference type="InterPro" id="IPR000433">
    <property type="entry name" value="Znf_ZZ"/>
</dbReference>
<dbReference type="SMART" id="SM00717">
    <property type="entry name" value="SANT"/>
    <property type="match status" value="1"/>
</dbReference>
<dbReference type="Proteomes" id="UP000623129">
    <property type="component" value="Unassembled WGS sequence"/>
</dbReference>
<dbReference type="InterPro" id="IPR017884">
    <property type="entry name" value="SANT_dom"/>
</dbReference>
<dbReference type="GO" id="GO:0003677">
    <property type="term" value="F:DNA binding"/>
    <property type="evidence" value="ECO:0007669"/>
    <property type="project" value="UniProtKB-KW"/>
</dbReference>
<dbReference type="PANTHER" id="PTHR12802">
    <property type="entry name" value="SWI/SNF COMPLEX-RELATED"/>
    <property type="match status" value="1"/>
</dbReference>
<feature type="compositionally biased region" description="Polar residues" evidence="10">
    <location>
        <begin position="516"/>
        <end position="526"/>
    </location>
</feature>
<dbReference type="PROSITE" id="PS01357">
    <property type="entry name" value="ZF_ZZ_1"/>
    <property type="match status" value="1"/>
</dbReference>
<keyword evidence="3" id="KW-0862">Zinc</keyword>
<feature type="compositionally biased region" description="Basic and acidic residues" evidence="10">
    <location>
        <begin position="650"/>
        <end position="662"/>
    </location>
</feature>
<evidence type="ECO:0000256" key="3">
    <source>
        <dbReference type="ARBA" id="ARBA00022833"/>
    </source>
</evidence>
<reference evidence="16" key="1">
    <citation type="submission" date="2020-01" db="EMBL/GenBank/DDBJ databases">
        <title>Genome sequence of Kobresia littledalei, the first chromosome-level genome in the family Cyperaceae.</title>
        <authorList>
            <person name="Qu G."/>
        </authorList>
    </citation>
    <scope>NUCLEOTIDE SEQUENCE</scope>
    <source>
        <strain evidence="16">C.B.Clarke</strain>
        <tissue evidence="16">Leaf</tissue>
    </source>
</reference>
<dbReference type="InterPro" id="IPR001005">
    <property type="entry name" value="SANT/Myb"/>
</dbReference>
<evidence type="ECO:0000313" key="16">
    <source>
        <dbReference type="EMBL" id="KAF3320509.1"/>
    </source>
</evidence>
<dbReference type="InterPro" id="IPR007526">
    <property type="entry name" value="SWIRM"/>
</dbReference>
<name>A0A833QK66_9POAL</name>
<feature type="domain" description="SANT" evidence="14">
    <location>
        <begin position="386"/>
        <end position="437"/>
    </location>
</feature>
<keyword evidence="4" id="KW-0805">Transcription regulation</keyword>
<dbReference type="Gene3D" id="1.10.10.10">
    <property type="entry name" value="Winged helix-like DNA-binding domain superfamily/Winged helix DNA-binding domain"/>
    <property type="match status" value="1"/>
</dbReference>
<evidence type="ECO:0000256" key="6">
    <source>
        <dbReference type="ARBA" id="ARBA00023163"/>
    </source>
</evidence>
<feature type="compositionally biased region" description="Basic and acidic residues" evidence="10">
    <location>
        <begin position="444"/>
        <end position="515"/>
    </location>
</feature>
<dbReference type="InterPro" id="IPR041984">
    <property type="entry name" value="Rsc8/Ssr1/Ssr2_ZZ"/>
</dbReference>
<sequence length="890" mass="97593">MESKSSDPAPAAPPPAEASNHRRRAGNPKRKAATAALSALSNLSAAFNTPSKRQSKDRNPNSLPHHMLFQSHHSGPLTRARQSPNKLGGLAASGSVAAGPSRIYEKELMIDLNGAALAGSGLDLIMVDEEVDDPLAVRREEEENAVNLEFEAVKSRGKDVHVVPTFAGWFSWKSIHEIEKQTLVSFFDGKSEKKTPELYMIIRNSIMNKFHSNPESQIELKDLTELSKEDPDSWQEVMEFLDHWGLINFHPFLPTGEDTSKNEEDAKGDKKNVSLVEKLYQFETSQPHLMSVPIPKKVEAVSQPALAPVRGVLPEPGLAEDSAALTEPSIEYHCNSCQADCSRKRYHCRTQADFDLCTDCYTEGKFGTGMAPADFILMESAEAPGAGGATWTDEETLLLLEALELFGANWNEIADHVGTKTKAQCMLHFLQMPIEDSFLYTSEDKTTDEVKSEKVEDKMDTDEKGKQNEDKKKGPDENASDKMETDEKKDSDGKNDGENVDDVARAEPSDTDHTVEQVSGENNNSVLGECTTETAIDVLKDAFKAVGYLPEEGELGSFTDAGNPVMALAAFLTGLVEHENSMTSCHRNSLKAMSESSPALQLAIRHCFILEDPPADDVSNALPSSASESHKEETATPGAHKNNDNSVPDTQKENDVEKEKEPSGSTKAVGATEEDAKEQQNDEKKAGLPCDVDVDNKLKPQVENTEVKHELGQMNGPTSNLEESALHERKEATTSSDVKLSNTNANNGNEEDSKEVARLKRAATTALAAAAVKSKFLAKQEEDQIRQLVTAIIEKQFRKMEAKLGIFSELENIISRVREQADKLRIRLVQERSQLMAGRQRVNTNPAPNPNQPSMAANRLAAAYASAIAGGVRPPNIVSDRFQNMPTRRP</sequence>
<dbReference type="Pfam" id="PF04433">
    <property type="entry name" value="SWIRM"/>
    <property type="match status" value="1"/>
</dbReference>
<evidence type="ECO:0000256" key="1">
    <source>
        <dbReference type="ARBA" id="ARBA00022723"/>
    </source>
</evidence>
<accession>A0A833QK66</accession>
<organism evidence="16 17">
    <name type="scientific">Carex littledalei</name>
    <dbReference type="NCBI Taxonomy" id="544730"/>
    <lineage>
        <taxon>Eukaryota</taxon>
        <taxon>Viridiplantae</taxon>
        <taxon>Streptophyta</taxon>
        <taxon>Embryophyta</taxon>
        <taxon>Tracheophyta</taxon>
        <taxon>Spermatophyta</taxon>
        <taxon>Magnoliopsida</taxon>
        <taxon>Liliopsida</taxon>
        <taxon>Poales</taxon>
        <taxon>Cyperaceae</taxon>
        <taxon>Cyperoideae</taxon>
        <taxon>Cariceae</taxon>
        <taxon>Carex</taxon>
        <taxon>Carex subgen. Euthyceras</taxon>
    </lineage>
</organism>
<evidence type="ECO:0000256" key="9">
    <source>
        <dbReference type="SAM" id="Coils"/>
    </source>
</evidence>
<feature type="domain" description="SWIRM" evidence="13">
    <location>
        <begin position="161"/>
        <end position="258"/>
    </location>
</feature>
<dbReference type="EMBL" id="SWLB01000029">
    <property type="protein sequence ID" value="KAF3320509.1"/>
    <property type="molecule type" value="Genomic_DNA"/>
</dbReference>
<dbReference type="GO" id="GO:0008270">
    <property type="term" value="F:zinc ion binding"/>
    <property type="evidence" value="ECO:0007669"/>
    <property type="project" value="UniProtKB-KW"/>
</dbReference>
<dbReference type="CDD" id="cd00167">
    <property type="entry name" value="SANT"/>
    <property type="match status" value="1"/>
</dbReference>
<feature type="compositionally biased region" description="Basic residues" evidence="10">
    <location>
        <begin position="21"/>
        <end position="32"/>
    </location>
</feature>